<dbReference type="AlphaFoldDB" id="A0A238BVI3"/>
<keyword evidence="3" id="KW-1185">Reference proteome</keyword>
<dbReference type="EMBL" id="KZ270007">
    <property type="protein sequence ID" value="OZC08548.1"/>
    <property type="molecule type" value="Genomic_DNA"/>
</dbReference>
<reference evidence="2 3" key="1">
    <citation type="submission" date="2015-12" db="EMBL/GenBank/DDBJ databases">
        <title>Draft genome of the nematode, Onchocerca flexuosa.</title>
        <authorList>
            <person name="Mitreva M."/>
        </authorList>
    </citation>
    <scope>NUCLEOTIDE SEQUENCE [LARGE SCALE GENOMIC DNA]</scope>
    <source>
        <strain evidence="2">Red Deer</strain>
    </source>
</reference>
<evidence type="ECO:0000313" key="2">
    <source>
        <dbReference type="EMBL" id="OZC08548.1"/>
    </source>
</evidence>
<proteinExistence type="predicted"/>
<gene>
    <name evidence="2" type="ORF">X798_04482</name>
</gene>
<accession>A0A238BVI3</accession>
<evidence type="ECO:0000313" key="3">
    <source>
        <dbReference type="Proteomes" id="UP000242913"/>
    </source>
</evidence>
<feature type="chain" id="PRO_5012127455" evidence="1">
    <location>
        <begin position="18"/>
        <end position="193"/>
    </location>
</feature>
<feature type="signal peptide" evidence="1">
    <location>
        <begin position="1"/>
        <end position="17"/>
    </location>
</feature>
<name>A0A238BVI3_9BILA</name>
<evidence type="ECO:0000256" key="1">
    <source>
        <dbReference type="SAM" id="SignalP"/>
    </source>
</evidence>
<dbReference type="OrthoDB" id="10573792at2759"/>
<keyword evidence="1" id="KW-0732">Signal</keyword>
<organism evidence="2 3">
    <name type="scientific">Onchocerca flexuosa</name>
    <dbReference type="NCBI Taxonomy" id="387005"/>
    <lineage>
        <taxon>Eukaryota</taxon>
        <taxon>Metazoa</taxon>
        <taxon>Ecdysozoa</taxon>
        <taxon>Nematoda</taxon>
        <taxon>Chromadorea</taxon>
        <taxon>Rhabditida</taxon>
        <taxon>Spirurina</taxon>
        <taxon>Spiruromorpha</taxon>
        <taxon>Filarioidea</taxon>
        <taxon>Onchocercidae</taxon>
        <taxon>Onchocerca</taxon>
    </lineage>
</organism>
<dbReference type="Proteomes" id="UP000242913">
    <property type="component" value="Unassembled WGS sequence"/>
</dbReference>
<protein>
    <submittedName>
        <fullName evidence="2">Uncharacterized protein</fullName>
    </submittedName>
</protein>
<sequence>MIIFFTFTSLFVAVTQSSPLENLGLISAKPNNNVHKISWRAPRLKRHFGGCGQMCCCATVCCCVPRSVPPPPPPTLPPIPIPPPPPPTLPSIPIPPPVCCQISTRICCQPLPQTNQPLPVCCLQTSQVPQQSLFPPQPIPMLPSQIYPSPQIGRQPCCNCCSCFGSGQGRKRRSHSFLQYKLTTLNKTNTSTN</sequence>